<proteinExistence type="predicted"/>
<dbReference type="EMBL" id="JZDQ02000012">
    <property type="protein sequence ID" value="OIJ26886.1"/>
    <property type="molecule type" value="Genomic_DNA"/>
</dbReference>
<organism evidence="2 3">
    <name type="scientific">Nocardioides luteus</name>
    <dbReference type="NCBI Taxonomy" id="1844"/>
    <lineage>
        <taxon>Bacteria</taxon>
        <taxon>Bacillati</taxon>
        <taxon>Actinomycetota</taxon>
        <taxon>Actinomycetes</taxon>
        <taxon>Propionibacteriales</taxon>
        <taxon>Nocardioidaceae</taxon>
        <taxon>Nocardioides</taxon>
    </lineage>
</organism>
<dbReference type="RefSeq" id="WP_045549513.1">
    <property type="nucleotide sequence ID" value="NZ_JZDQ02000012.1"/>
</dbReference>
<dbReference type="Proteomes" id="UP000033772">
    <property type="component" value="Unassembled WGS sequence"/>
</dbReference>
<reference evidence="2" key="1">
    <citation type="submission" date="2016-10" db="EMBL/GenBank/DDBJ databases">
        <title>Draft Genome Sequence of Nocardioides luteus Strain BAFB, an Alkane-Degrading Bacterium Isolated from JP-7 Polluted Soil.</title>
        <authorList>
            <person name="Brown L."/>
            <person name="Ruiz O.N."/>
            <person name="Gunasekera T."/>
        </authorList>
    </citation>
    <scope>NUCLEOTIDE SEQUENCE [LARGE SCALE GENOMIC DNA]</scope>
    <source>
        <strain evidence="2">BAFB</strain>
    </source>
</reference>
<feature type="region of interest" description="Disordered" evidence="1">
    <location>
        <begin position="1"/>
        <end position="43"/>
    </location>
</feature>
<evidence type="ECO:0000313" key="2">
    <source>
        <dbReference type="EMBL" id="OIJ26886.1"/>
    </source>
</evidence>
<keyword evidence="3" id="KW-1185">Reference proteome</keyword>
<evidence type="ECO:0000256" key="1">
    <source>
        <dbReference type="SAM" id="MobiDB-lite"/>
    </source>
</evidence>
<protein>
    <submittedName>
        <fullName evidence="2">Uncharacterized protein</fullName>
    </submittedName>
</protein>
<dbReference type="OrthoDB" id="3785351at2"/>
<comment type="caution">
    <text evidence="2">The sequence shown here is derived from an EMBL/GenBank/DDBJ whole genome shotgun (WGS) entry which is preliminary data.</text>
</comment>
<name>A0A1J4N5S7_9ACTN</name>
<dbReference type="AlphaFoldDB" id="A0A1J4N5S7"/>
<evidence type="ECO:0000313" key="3">
    <source>
        <dbReference type="Proteomes" id="UP000033772"/>
    </source>
</evidence>
<accession>A0A1J4N5S7</accession>
<gene>
    <name evidence="2" type="ORF">UG56_010300</name>
</gene>
<feature type="region of interest" description="Disordered" evidence="1">
    <location>
        <begin position="100"/>
        <end position="135"/>
    </location>
</feature>
<sequence length="135" mass="14122">MSFKDNASNWRDGVQKGVEGAKPAVEDAKVKSAPHLVTGGEKTIEKAGEFKAQIEAKRAEMASAPDADSPRNQAISGLLQVGAAATEVAAHAGEWLKETGAKWSAGTGPVVVEPPKEIPGDVPPPPDFKKPDDQQ</sequence>